<sequence length="716" mass="78448">MNAPARVAALIDPRADVATAAPAVPGRRGRGEVALLRDELQQLVGEQLVHLALAPQLPQPVDDAELAVLVGRVLVADVDPPQRVGALRDDGGGGTTVRRGRRRGHRRKRPRLLLQVREEAVPEHERHLVGHDVARLARVAGHVEQLRDERRPLEALADEEEQRHHVPDLVPEEGRPADVEVVDLGVQLSVASSADDARRGREARLPQRLAASRIASMSSHPVLTPPPPPPPAAVPDDGSGVKAGCPVEDPGVAELVLGVVERLRRRFLSIILFHLHLVRPRLDGRSLRRHRRRAVVVAVRQLRPLLGQRPVAAHPQPDDLAKGAHATVRPPALGVLAAVELHDALVLGEDEARLGQGVPQLLLDGRLVAHGLELEPAVVLAQVRELQGDEPCRVPRRVHLALPLGRLRRPLALFCGRAILGRGARALCFFRLHRLRRSFGCRARVELGLKLLDSLDEARLGPGVVVALAGHVCVRVRPARESHALGVGGRGKCPKSCARIARKRDAFPVLALIFITCLADNPRLPALRAMDPEVVKLLLVGDEKCGKTTFLSRLSAGERTNPIPLLRDIDQPYIFNANLGDKKFRLEFYDTSCPDNWRLLDPDVVVICYDISQRLSLINMKRYWLDEVKRAFTRRDSLPVVILGLKRDLRSETDPNGIIYPQEAYQVAQTMRADRYVECSAVTGELVKLAFEDICKTATATTTAAGGTSDGGCTVL</sequence>
<feature type="region of interest" description="Disordered" evidence="3">
    <location>
        <begin position="217"/>
        <end position="239"/>
    </location>
</feature>
<accession>A0AB34FQW8</accession>
<dbReference type="AlphaFoldDB" id="A0AB34FQW8"/>
<dbReference type="PANTHER" id="PTHR24072">
    <property type="entry name" value="RHO FAMILY GTPASE"/>
    <property type="match status" value="1"/>
</dbReference>
<dbReference type="SMART" id="SM00173">
    <property type="entry name" value="RAS"/>
    <property type="match status" value="1"/>
</dbReference>
<dbReference type="SMART" id="SM00175">
    <property type="entry name" value="RAB"/>
    <property type="match status" value="1"/>
</dbReference>
<dbReference type="InterPro" id="IPR027417">
    <property type="entry name" value="P-loop_NTPase"/>
</dbReference>
<feature type="region of interest" description="Disordered" evidence="3">
    <location>
        <begin position="82"/>
        <end position="109"/>
    </location>
</feature>
<keyword evidence="1" id="KW-0547">Nucleotide-binding</keyword>
<dbReference type="CDD" id="cd00157">
    <property type="entry name" value="Rho"/>
    <property type="match status" value="1"/>
</dbReference>
<dbReference type="GO" id="GO:0003924">
    <property type="term" value="F:GTPase activity"/>
    <property type="evidence" value="ECO:0007669"/>
    <property type="project" value="InterPro"/>
</dbReference>
<name>A0AB34FQW8_9HYPO</name>
<dbReference type="Pfam" id="PF00071">
    <property type="entry name" value="Ras"/>
    <property type="match status" value="1"/>
</dbReference>
<evidence type="ECO:0000256" key="2">
    <source>
        <dbReference type="ARBA" id="ARBA00023134"/>
    </source>
</evidence>
<dbReference type="GO" id="GO:0005525">
    <property type="term" value="F:GTP binding"/>
    <property type="evidence" value="ECO:0007669"/>
    <property type="project" value="UniProtKB-KW"/>
</dbReference>
<dbReference type="GO" id="GO:0007264">
    <property type="term" value="P:small GTPase-mediated signal transduction"/>
    <property type="evidence" value="ECO:0007669"/>
    <property type="project" value="InterPro"/>
</dbReference>
<comment type="caution">
    <text evidence="4">The sequence shown here is derived from an EMBL/GenBank/DDBJ whole genome shotgun (WGS) entry which is preliminary data.</text>
</comment>
<feature type="compositionally biased region" description="Basic residues" evidence="3">
    <location>
        <begin position="98"/>
        <end position="109"/>
    </location>
</feature>
<evidence type="ECO:0000256" key="3">
    <source>
        <dbReference type="SAM" id="MobiDB-lite"/>
    </source>
</evidence>
<keyword evidence="2" id="KW-0342">GTP-binding</keyword>
<proteinExistence type="predicted"/>
<dbReference type="InterPro" id="IPR001806">
    <property type="entry name" value="Small_GTPase"/>
</dbReference>
<evidence type="ECO:0000313" key="4">
    <source>
        <dbReference type="EMBL" id="KAJ6441789.1"/>
    </source>
</evidence>
<dbReference type="SUPFAM" id="SSF52540">
    <property type="entry name" value="P-loop containing nucleoside triphosphate hydrolases"/>
    <property type="match status" value="1"/>
</dbReference>
<protein>
    <submittedName>
        <fullName evidence="4">Small GTPase superfamily</fullName>
    </submittedName>
</protein>
<dbReference type="InterPro" id="IPR003578">
    <property type="entry name" value="Small_GTPase_Rho"/>
</dbReference>
<organism evidence="4 5">
    <name type="scientific">Purpureocillium lavendulum</name>
    <dbReference type="NCBI Taxonomy" id="1247861"/>
    <lineage>
        <taxon>Eukaryota</taxon>
        <taxon>Fungi</taxon>
        <taxon>Dikarya</taxon>
        <taxon>Ascomycota</taxon>
        <taxon>Pezizomycotina</taxon>
        <taxon>Sordariomycetes</taxon>
        <taxon>Hypocreomycetidae</taxon>
        <taxon>Hypocreales</taxon>
        <taxon>Ophiocordycipitaceae</taxon>
        <taxon>Purpureocillium</taxon>
    </lineage>
</organism>
<reference evidence="4" key="1">
    <citation type="submission" date="2023-01" db="EMBL/GenBank/DDBJ databases">
        <title>The growth and conidiation of Purpureocillium lavendulum are regulated by nitrogen source and histone H3K14 acetylation.</title>
        <authorList>
            <person name="Tang P."/>
            <person name="Han J."/>
            <person name="Zhang C."/>
            <person name="Tang P."/>
            <person name="Qi F."/>
            <person name="Zhang K."/>
            <person name="Liang L."/>
        </authorList>
    </citation>
    <scope>NUCLEOTIDE SEQUENCE</scope>
    <source>
        <strain evidence="4">YMF1.00683</strain>
    </source>
</reference>
<dbReference type="Proteomes" id="UP001163105">
    <property type="component" value="Unassembled WGS sequence"/>
</dbReference>
<feature type="compositionally biased region" description="Pro residues" evidence="3">
    <location>
        <begin position="223"/>
        <end position="233"/>
    </location>
</feature>
<dbReference type="EMBL" id="JAQHRD010000004">
    <property type="protein sequence ID" value="KAJ6441789.1"/>
    <property type="molecule type" value="Genomic_DNA"/>
</dbReference>
<evidence type="ECO:0000256" key="1">
    <source>
        <dbReference type="ARBA" id="ARBA00022741"/>
    </source>
</evidence>
<dbReference type="PRINTS" id="PR00449">
    <property type="entry name" value="RASTRNSFRMNG"/>
</dbReference>
<keyword evidence="5" id="KW-1185">Reference proteome</keyword>
<evidence type="ECO:0000313" key="5">
    <source>
        <dbReference type="Proteomes" id="UP001163105"/>
    </source>
</evidence>
<dbReference type="SMART" id="SM00174">
    <property type="entry name" value="RHO"/>
    <property type="match status" value="1"/>
</dbReference>
<gene>
    <name evidence="4" type="ORF">O9K51_05340</name>
</gene>
<dbReference type="PROSITE" id="PS51419">
    <property type="entry name" value="RAB"/>
    <property type="match status" value="1"/>
</dbReference>
<dbReference type="Gene3D" id="3.40.50.300">
    <property type="entry name" value="P-loop containing nucleotide triphosphate hydrolases"/>
    <property type="match status" value="1"/>
</dbReference>